<organism evidence="1 2">
    <name type="scientific">Candidatus Collierbacteria bacterium GW2011_GWA2_46_26</name>
    <dbReference type="NCBI Taxonomy" id="1618381"/>
    <lineage>
        <taxon>Bacteria</taxon>
        <taxon>Candidatus Collieribacteriota</taxon>
    </lineage>
</organism>
<accession>A0A0G1RU26</accession>
<sequence length="178" mass="18466">MNKILKGFTLIELLVVIAILSILATLVVLAINPAEAQRKSRDTTRLSDLATMRKAIDLAIAEGDSLPGTVAVPFTGTSAGSRDTTSASNYLGMDVSKYLSVLPIDPRQSATVATTLSDGTTQIAAGAMVYSFKSNGSTYELDAYLESTSNAAVAQNDGGTSATVYEVGTNPGLTLISP</sequence>
<protein>
    <submittedName>
        <fullName evidence="1">Uncharacterized protein</fullName>
    </submittedName>
</protein>
<reference evidence="1 2" key="1">
    <citation type="journal article" date="2015" name="Nature">
        <title>rRNA introns, odd ribosomes, and small enigmatic genomes across a large radiation of phyla.</title>
        <authorList>
            <person name="Brown C.T."/>
            <person name="Hug L.A."/>
            <person name="Thomas B.C."/>
            <person name="Sharon I."/>
            <person name="Castelle C.J."/>
            <person name="Singh A."/>
            <person name="Wilkins M.J."/>
            <person name="Williams K.H."/>
            <person name="Banfield J.F."/>
        </authorList>
    </citation>
    <scope>NUCLEOTIDE SEQUENCE [LARGE SCALE GENOMIC DNA]</scope>
</reference>
<dbReference type="SUPFAM" id="SSF54523">
    <property type="entry name" value="Pili subunits"/>
    <property type="match status" value="1"/>
</dbReference>
<dbReference type="Proteomes" id="UP000034794">
    <property type="component" value="Unassembled WGS sequence"/>
</dbReference>
<evidence type="ECO:0000313" key="2">
    <source>
        <dbReference type="Proteomes" id="UP000034794"/>
    </source>
</evidence>
<gene>
    <name evidence="1" type="ORF">UX47_C0003G0011</name>
</gene>
<dbReference type="InterPro" id="IPR045584">
    <property type="entry name" value="Pilin-like"/>
</dbReference>
<dbReference type="NCBIfam" id="TIGR02532">
    <property type="entry name" value="IV_pilin_GFxxxE"/>
    <property type="match status" value="1"/>
</dbReference>
<name>A0A0G1RU26_9BACT</name>
<proteinExistence type="predicted"/>
<dbReference type="EMBL" id="LCMI01000003">
    <property type="protein sequence ID" value="KKU33488.1"/>
    <property type="molecule type" value="Genomic_DNA"/>
</dbReference>
<dbReference type="InterPro" id="IPR012902">
    <property type="entry name" value="N_methyl_site"/>
</dbReference>
<dbReference type="AlphaFoldDB" id="A0A0G1RU26"/>
<dbReference type="Pfam" id="PF07963">
    <property type="entry name" value="N_methyl"/>
    <property type="match status" value="1"/>
</dbReference>
<dbReference type="Gene3D" id="3.30.700.10">
    <property type="entry name" value="Glycoprotein, Type 4 Pilin"/>
    <property type="match status" value="1"/>
</dbReference>
<comment type="caution">
    <text evidence="1">The sequence shown here is derived from an EMBL/GenBank/DDBJ whole genome shotgun (WGS) entry which is preliminary data.</text>
</comment>
<evidence type="ECO:0000313" key="1">
    <source>
        <dbReference type="EMBL" id="KKU33488.1"/>
    </source>
</evidence>
<dbReference type="PROSITE" id="PS00409">
    <property type="entry name" value="PROKAR_NTER_METHYL"/>
    <property type="match status" value="1"/>
</dbReference>